<keyword evidence="5" id="KW-0862">Zinc</keyword>
<evidence type="ECO:0000256" key="5">
    <source>
        <dbReference type="PIRSR" id="PIRSR606823-2"/>
    </source>
</evidence>
<evidence type="ECO:0000259" key="9">
    <source>
        <dbReference type="Pfam" id="PF17048"/>
    </source>
</evidence>
<evidence type="ECO:0000256" key="2">
    <source>
        <dbReference type="ARBA" id="ARBA00011891"/>
    </source>
</evidence>
<comment type="similarity">
    <text evidence="1 6">Belongs to the neutral ceramidase family.</text>
</comment>
<dbReference type="EC" id="3.5.1.23" evidence="2 6"/>
<feature type="signal peptide" evidence="7">
    <location>
        <begin position="1"/>
        <end position="20"/>
    </location>
</feature>
<organism evidence="10 11">
    <name type="scientific">Folsomia candida</name>
    <name type="common">Springtail</name>
    <dbReference type="NCBI Taxonomy" id="158441"/>
    <lineage>
        <taxon>Eukaryota</taxon>
        <taxon>Metazoa</taxon>
        <taxon>Ecdysozoa</taxon>
        <taxon>Arthropoda</taxon>
        <taxon>Hexapoda</taxon>
        <taxon>Collembola</taxon>
        <taxon>Entomobryomorpha</taxon>
        <taxon>Isotomoidea</taxon>
        <taxon>Isotomidae</taxon>
        <taxon>Proisotominae</taxon>
        <taxon>Folsomia</taxon>
    </lineage>
</organism>
<feature type="domain" description="Neutral/alkaline non-lysosomal ceramidase C-terminal" evidence="9">
    <location>
        <begin position="491"/>
        <end position="651"/>
    </location>
</feature>
<evidence type="ECO:0000256" key="1">
    <source>
        <dbReference type="ARBA" id="ARBA00009835"/>
    </source>
</evidence>
<dbReference type="PANTHER" id="PTHR12670:SF1">
    <property type="entry name" value="NEUTRAL CERAMIDASE"/>
    <property type="match status" value="1"/>
</dbReference>
<dbReference type="InterPro" id="IPR006823">
    <property type="entry name" value="Ceramidase_alk"/>
</dbReference>
<reference evidence="10 11" key="1">
    <citation type="submission" date="2015-12" db="EMBL/GenBank/DDBJ databases">
        <title>The genome of Folsomia candida.</title>
        <authorList>
            <person name="Faddeeva A."/>
            <person name="Derks M.F."/>
            <person name="Anvar Y."/>
            <person name="Smit S."/>
            <person name="Van Straalen N."/>
            <person name="Roelofs D."/>
        </authorList>
    </citation>
    <scope>NUCLEOTIDE SEQUENCE [LARGE SCALE GENOMIC DNA]</scope>
    <source>
        <strain evidence="10 11">VU population</strain>
        <tissue evidence="10">Whole body</tissue>
    </source>
</reference>
<evidence type="ECO:0000256" key="4">
    <source>
        <dbReference type="ARBA" id="ARBA00022801"/>
    </source>
</evidence>
<comment type="catalytic activity">
    <reaction evidence="6">
        <text>an N-acylsphing-4-enine + H2O = sphing-4-enine + a fatty acid</text>
        <dbReference type="Rhea" id="RHEA:20856"/>
        <dbReference type="ChEBI" id="CHEBI:15377"/>
        <dbReference type="ChEBI" id="CHEBI:28868"/>
        <dbReference type="ChEBI" id="CHEBI:52639"/>
        <dbReference type="ChEBI" id="CHEBI:57756"/>
        <dbReference type="EC" id="3.5.1.23"/>
    </reaction>
</comment>
<proteinExistence type="inferred from homology"/>
<evidence type="ECO:0000313" key="11">
    <source>
        <dbReference type="Proteomes" id="UP000198287"/>
    </source>
</evidence>
<dbReference type="GO" id="GO:0046872">
    <property type="term" value="F:metal ion binding"/>
    <property type="evidence" value="ECO:0007669"/>
    <property type="project" value="UniProtKB-KW"/>
</dbReference>
<sequence>MLSKPYFSLLLVSFLSVGRCQDDEGIYKVGVGIGDITGPRAGTPLNGFIGWLQAAGIYTRQYARAFAVESVTSGNVVVYITCDMRMIDHSLVEQVVIKLQRKYGEKISVKNIMISATHTHSGVSGFMTNSVDGIYEAVDNALTSAQLGRMYYTSGVLERVNENRRREGAYLRNPQWERDLYNTTVDVVMDLFKFETLDSTPLGAFNWFALHPGDFNEGGDNPLVSSDHKGYASLLFDYKMNPGKRPGQGDFVSGFGSANLGGVYTSWEEADVPPRPQPEDPDVTPRLLRMKYAGQRQFDHAWALFENVENHNLVTGPIGYSHHFVDVHVENVPHFNQSSGEVENVSLCKAAMGVAYFREFDPEGELWEIIRDLIKVPSEEMTQCQLPKGVMIAAGEMDEPWAWLPRIFAVQYFQIGTVSLLGLPGEFTTMAGRRVQRAVKNVTESNVILAGLCNNYINYVTTPEEYDYQAFEGGATIFGKNTVPLVTYWMTEMAKAVKEDDPDRIPSGPSPPSFLDLVRTEVFPAPDPLPPLKFGSIIRDAEPEYDSATDIEISVVFSAGSPRNSGLRKGTFFIVEKKIETTGRWGVWRTDADVDTLFHWRGPEIRDVEVRWFLSPDMEPGTYRIRHFGYYKLTVDGHMHNYEGKSREFLVK</sequence>
<protein>
    <recommendedName>
        <fullName evidence="3 6">Neutral ceramidase</fullName>
        <ecNumber evidence="2 6">3.5.1.23</ecNumber>
    </recommendedName>
</protein>
<keyword evidence="6" id="KW-0746">Sphingolipid metabolism</keyword>
<evidence type="ECO:0000256" key="3">
    <source>
        <dbReference type="ARBA" id="ARBA00019235"/>
    </source>
</evidence>
<dbReference type="AlphaFoldDB" id="A0A226ED84"/>
<comment type="caution">
    <text evidence="10">The sequence shown here is derived from an EMBL/GenBank/DDBJ whole genome shotgun (WGS) entry which is preliminary data.</text>
</comment>
<keyword evidence="6" id="KW-0443">Lipid metabolism</keyword>
<feature type="domain" description="Neutral/alkaline non-lysosomal ceramidase N-terminal" evidence="8">
    <location>
        <begin position="27"/>
        <end position="484"/>
    </location>
</feature>
<dbReference type="EMBL" id="LNIX01000005">
    <property type="protein sequence ID" value="OXA54741.1"/>
    <property type="molecule type" value="Genomic_DNA"/>
</dbReference>
<dbReference type="OrthoDB" id="191371at2759"/>
<feature type="binding site" evidence="5">
    <location>
        <position position="426"/>
    </location>
    <ligand>
        <name>Zn(2+)</name>
        <dbReference type="ChEBI" id="CHEBI:29105"/>
    </ligand>
</feature>
<dbReference type="InterPro" id="IPR038445">
    <property type="entry name" value="NCDase_C_sf"/>
</dbReference>
<evidence type="ECO:0000256" key="6">
    <source>
        <dbReference type="RuleBase" id="RU366019"/>
    </source>
</evidence>
<dbReference type="Gene3D" id="2.60.40.2300">
    <property type="entry name" value="Neutral/alkaline non-lysosomal ceramidase, C-terminal domain"/>
    <property type="match status" value="1"/>
</dbReference>
<feature type="binding site" evidence="5">
    <location>
        <position position="118"/>
    </location>
    <ligand>
        <name>Zn(2+)</name>
        <dbReference type="ChEBI" id="CHEBI:29105"/>
    </ligand>
</feature>
<dbReference type="Proteomes" id="UP000198287">
    <property type="component" value="Unassembled WGS sequence"/>
</dbReference>
<name>A0A226ED84_FOLCA</name>
<dbReference type="InterPro" id="IPR031329">
    <property type="entry name" value="NEUT/ALK_ceramidase_N"/>
</dbReference>
<comment type="cofactor">
    <cofactor evidence="5">
        <name>Zn(2+)</name>
        <dbReference type="ChEBI" id="CHEBI:29105"/>
    </cofactor>
    <text evidence="5">Binds 1 zinc ion per subunit.</text>
</comment>
<evidence type="ECO:0000259" key="8">
    <source>
        <dbReference type="Pfam" id="PF04734"/>
    </source>
</evidence>
<dbReference type="GO" id="GO:0017040">
    <property type="term" value="F:N-acylsphingosine amidohydrolase activity"/>
    <property type="evidence" value="ECO:0007669"/>
    <property type="project" value="UniProtKB-UniRule"/>
</dbReference>
<dbReference type="GO" id="GO:0046514">
    <property type="term" value="P:ceramide catabolic process"/>
    <property type="evidence" value="ECO:0007669"/>
    <property type="project" value="InterPro"/>
</dbReference>
<dbReference type="InterPro" id="IPR031331">
    <property type="entry name" value="NEUT/ALK_ceramidase_C"/>
</dbReference>
<feature type="chain" id="PRO_5012668974" description="Neutral ceramidase" evidence="7">
    <location>
        <begin position="21"/>
        <end position="652"/>
    </location>
</feature>
<dbReference type="GO" id="GO:0005576">
    <property type="term" value="C:extracellular region"/>
    <property type="evidence" value="ECO:0007669"/>
    <property type="project" value="TreeGrafter"/>
</dbReference>
<gene>
    <name evidence="10" type="ORF">Fcan01_11434</name>
</gene>
<evidence type="ECO:0000313" key="10">
    <source>
        <dbReference type="EMBL" id="OXA54741.1"/>
    </source>
</evidence>
<feature type="binding site" evidence="5">
    <location>
        <position position="211"/>
    </location>
    <ligand>
        <name>Zn(2+)</name>
        <dbReference type="ChEBI" id="CHEBI:29105"/>
    </ligand>
</feature>
<dbReference type="OMA" id="LMEPKPW"/>
<dbReference type="GO" id="GO:0046512">
    <property type="term" value="P:sphingosine biosynthetic process"/>
    <property type="evidence" value="ECO:0007669"/>
    <property type="project" value="TreeGrafter"/>
</dbReference>
<dbReference type="GO" id="GO:0042759">
    <property type="term" value="P:long-chain fatty acid biosynthetic process"/>
    <property type="evidence" value="ECO:0007669"/>
    <property type="project" value="TreeGrafter"/>
</dbReference>
<keyword evidence="4 6" id="KW-0378">Hydrolase</keyword>
<keyword evidence="11" id="KW-1185">Reference proteome</keyword>
<dbReference type="Pfam" id="PF17048">
    <property type="entry name" value="Ceramidse_alk_C"/>
    <property type="match status" value="1"/>
</dbReference>
<feature type="binding site" evidence="5">
    <location>
        <position position="459"/>
    </location>
    <ligand>
        <name>Zn(2+)</name>
        <dbReference type="ChEBI" id="CHEBI:29105"/>
    </ligand>
</feature>
<evidence type="ECO:0000256" key="7">
    <source>
        <dbReference type="SAM" id="SignalP"/>
    </source>
</evidence>
<dbReference type="Pfam" id="PF04734">
    <property type="entry name" value="Ceramidase_alk"/>
    <property type="match status" value="1"/>
</dbReference>
<keyword evidence="7" id="KW-0732">Signal</keyword>
<accession>A0A226ED84</accession>
<keyword evidence="5" id="KW-0479">Metal-binding</keyword>
<dbReference type="GO" id="GO:0016020">
    <property type="term" value="C:membrane"/>
    <property type="evidence" value="ECO:0007669"/>
    <property type="project" value="GOC"/>
</dbReference>
<dbReference type="PANTHER" id="PTHR12670">
    <property type="entry name" value="CERAMIDASE"/>
    <property type="match status" value="1"/>
</dbReference>